<dbReference type="InterPro" id="IPR018677">
    <property type="entry name" value="DUF2157"/>
</dbReference>
<feature type="transmembrane region" description="Helical" evidence="1">
    <location>
        <begin position="321"/>
        <end position="340"/>
    </location>
</feature>
<proteinExistence type="predicted"/>
<keyword evidence="1" id="KW-1133">Transmembrane helix</keyword>
<organism evidence="3 4">
    <name type="scientific">Flaviflagellibacter deserti</name>
    <dbReference type="NCBI Taxonomy" id="2267266"/>
    <lineage>
        <taxon>Bacteria</taxon>
        <taxon>Pseudomonadati</taxon>
        <taxon>Pseudomonadota</taxon>
        <taxon>Alphaproteobacteria</taxon>
        <taxon>Hyphomicrobiales</taxon>
        <taxon>Flaviflagellibacter</taxon>
    </lineage>
</organism>
<reference evidence="4" key="1">
    <citation type="journal article" date="2019" name="Int. J. Syst. Evol. Microbiol.">
        <title>The Global Catalogue of Microorganisms (GCM) 10K type strain sequencing project: providing services to taxonomists for standard genome sequencing and annotation.</title>
        <authorList>
            <consortium name="The Broad Institute Genomics Platform"/>
            <consortium name="The Broad Institute Genome Sequencing Center for Infectious Disease"/>
            <person name="Wu L."/>
            <person name="Ma J."/>
        </authorList>
    </citation>
    <scope>NUCLEOTIDE SEQUENCE [LARGE SCALE GENOMIC DNA]</scope>
    <source>
        <strain evidence="4">CGMCC 1.16444</strain>
    </source>
</reference>
<keyword evidence="1" id="KW-0472">Membrane</keyword>
<feature type="transmembrane region" description="Helical" evidence="1">
    <location>
        <begin position="293"/>
        <end position="314"/>
    </location>
</feature>
<feature type="transmembrane region" description="Helical" evidence="1">
    <location>
        <begin position="403"/>
        <end position="421"/>
    </location>
</feature>
<feature type="transmembrane region" description="Helical" evidence="1">
    <location>
        <begin position="135"/>
        <end position="164"/>
    </location>
</feature>
<name>A0ABV9Z020_9HYPH</name>
<feature type="transmembrane region" description="Helical" evidence="1">
    <location>
        <begin position="269"/>
        <end position="287"/>
    </location>
</feature>
<feature type="transmembrane region" description="Helical" evidence="1">
    <location>
        <begin position="78"/>
        <end position="95"/>
    </location>
</feature>
<protein>
    <submittedName>
        <fullName evidence="3">DUF2157 domain-containing protein</fullName>
    </submittedName>
</protein>
<feature type="domain" description="DUF2157" evidence="2">
    <location>
        <begin position="16"/>
        <end position="152"/>
    </location>
</feature>
<feature type="transmembrane region" description="Helical" evidence="1">
    <location>
        <begin position="225"/>
        <end position="248"/>
    </location>
</feature>
<feature type="transmembrane region" description="Helical" evidence="1">
    <location>
        <begin position="176"/>
        <end position="195"/>
    </location>
</feature>
<dbReference type="Pfam" id="PF09925">
    <property type="entry name" value="DUF2157"/>
    <property type="match status" value="1"/>
</dbReference>
<feature type="transmembrane region" description="Helical" evidence="1">
    <location>
        <begin position="43"/>
        <end position="66"/>
    </location>
</feature>
<evidence type="ECO:0000256" key="1">
    <source>
        <dbReference type="SAM" id="Phobius"/>
    </source>
</evidence>
<feature type="transmembrane region" description="Helical" evidence="1">
    <location>
        <begin position="379"/>
        <end position="397"/>
    </location>
</feature>
<dbReference type="EMBL" id="JBHSJF010000005">
    <property type="protein sequence ID" value="MFC5067446.1"/>
    <property type="molecule type" value="Genomic_DNA"/>
</dbReference>
<dbReference type="Proteomes" id="UP001595796">
    <property type="component" value="Unassembled WGS sequence"/>
</dbReference>
<comment type="caution">
    <text evidence="3">The sequence shown here is derived from an EMBL/GenBank/DDBJ whole genome shotgun (WGS) entry which is preliminary data.</text>
</comment>
<feature type="transmembrane region" description="Helical" evidence="1">
    <location>
        <begin position="202"/>
        <end position="219"/>
    </location>
</feature>
<evidence type="ECO:0000259" key="2">
    <source>
        <dbReference type="Pfam" id="PF09925"/>
    </source>
</evidence>
<evidence type="ECO:0000313" key="4">
    <source>
        <dbReference type="Proteomes" id="UP001595796"/>
    </source>
</evidence>
<feature type="transmembrane region" description="Helical" evidence="1">
    <location>
        <begin position="352"/>
        <end position="372"/>
    </location>
</feature>
<keyword evidence="1" id="KW-0812">Transmembrane</keyword>
<dbReference type="RefSeq" id="WP_114956942.1">
    <property type="nucleotide sequence ID" value="NZ_JBHSJF010000005.1"/>
</dbReference>
<evidence type="ECO:0000313" key="3">
    <source>
        <dbReference type="EMBL" id="MFC5067446.1"/>
    </source>
</evidence>
<keyword evidence="4" id="KW-1185">Reference proteome</keyword>
<gene>
    <name evidence="3" type="ORF">ACFPFW_05385</name>
</gene>
<accession>A0ABV9Z020</accession>
<sequence length="436" mass="46465">MLDGQYRKRLADDLPRWREQGWVSDDGAAAILSSVNSGKGMSVTLATMIAFLGAILLGFGVFAFVGANWDYMPRVLRFGLLLLALALAYGAAAELCRRDMIWIADVAVLIAGFVFAASIALVGQTYHLAGEFSDAILLWLVGMAVAILATRSISAIVIFLVGAVYWTSEVIDSGVLIHWGGLVAILFGAATATWADSRLARRSAMLALAVWMVMSVYQLDVRANWPASAGFALLTLSGLAFWAGGLVLGTARAHPRLAALGRDLEMPSFTGVLLALAMTQVTLFLTHEEGTQSVWLPVLLTVLVTAVGLGAWAHQKRTIRLADLVALVLVGGASFALAFWNEPNTGDLTPRLATGSLVLAGALWWMSLGHAGHPLNSKFGMVIFCAEVLYLYSVTLGSLMDTAIAFLIGGVLFIAMAVVMVRLDRRLTLRPAGVAA</sequence>
<feature type="transmembrane region" description="Helical" evidence="1">
    <location>
        <begin position="101"/>
        <end position="123"/>
    </location>
</feature>